<evidence type="ECO:0000256" key="7">
    <source>
        <dbReference type="ARBA" id="ARBA00032722"/>
    </source>
</evidence>
<dbReference type="InterPro" id="IPR017900">
    <property type="entry name" value="4Fe4S_Fe_S_CS"/>
</dbReference>
<dbReference type="SUPFAM" id="SSF51395">
    <property type="entry name" value="FMN-linked oxidoreductases"/>
    <property type="match status" value="1"/>
</dbReference>
<evidence type="ECO:0000256" key="8">
    <source>
        <dbReference type="ARBA" id="ARBA00047685"/>
    </source>
</evidence>
<evidence type="ECO:0000256" key="9">
    <source>
        <dbReference type="ARBA" id="ARBA00048792"/>
    </source>
</evidence>
<dbReference type="InterPro" id="IPR005720">
    <property type="entry name" value="Dihydroorotate_DH_cat"/>
</dbReference>
<dbReference type="PROSITE" id="PS51379">
    <property type="entry name" value="4FE4S_FER_2"/>
    <property type="match status" value="2"/>
</dbReference>
<comment type="catalytic activity">
    <reaction evidence="8">
        <text>5,6-dihydrothymine + NAD(+) = thymine + NADH + H(+)</text>
        <dbReference type="Rhea" id="RHEA:28791"/>
        <dbReference type="ChEBI" id="CHEBI:15378"/>
        <dbReference type="ChEBI" id="CHEBI:17821"/>
        <dbReference type="ChEBI" id="CHEBI:27468"/>
        <dbReference type="ChEBI" id="CHEBI:57540"/>
        <dbReference type="ChEBI" id="CHEBI:57945"/>
        <dbReference type="EC" id="1.3.1.1"/>
    </reaction>
</comment>
<dbReference type="GO" id="GO:0046872">
    <property type="term" value="F:metal ion binding"/>
    <property type="evidence" value="ECO:0007669"/>
    <property type="project" value="UniProtKB-KW"/>
</dbReference>
<dbReference type="GO" id="GO:0051536">
    <property type="term" value="F:iron-sulfur cluster binding"/>
    <property type="evidence" value="ECO:0007669"/>
    <property type="project" value="UniProtKB-KW"/>
</dbReference>
<feature type="domain" description="4Fe-4S ferredoxin-type" evidence="13">
    <location>
        <begin position="391"/>
        <end position="421"/>
    </location>
</feature>
<dbReference type="NCBIfam" id="NF006183">
    <property type="entry name" value="PRK08318.1"/>
    <property type="match status" value="1"/>
</dbReference>
<comment type="function">
    <text evidence="10">Involved in pyrimidine base degradation. Catalyzes physiologically the reduction of uracil to 5,6-dihydrouracil (DHU) by using NADH as a specific cosubstrate. It also catalyzes the reverse reaction and the reduction of thymine to 5,6-dihydrothymine (DHT).</text>
</comment>
<dbReference type="GO" id="GO:0004159">
    <property type="term" value="F:dihydropyrimidine dehydrogenase (NAD+) activity"/>
    <property type="evidence" value="ECO:0007669"/>
    <property type="project" value="UniProtKB-EC"/>
</dbReference>
<comment type="similarity">
    <text evidence="1">Belongs to the dihydropyrimidine dehydrogenase family.</text>
</comment>
<accession>A0A841HVV1</accession>
<keyword evidence="4" id="KW-0408">Iron</keyword>
<evidence type="ECO:0000259" key="13">
    <source>
        <dbReference type="PROSITE" id="PS51379"/>
    </source>
</evidence>
<evidence type="ECO:0000313" key="15">
    <source>
        <dbReference type="Proteomes" id="UP000569951"/>
    </source>
</evidence>
<dbReference type="Pfam" id="PF01180">
    <property type="entry name" value="DHO_dh"/>
    <property type="match status" value="1"/>
</dbReference>
<evidence type="ECO:0000256" key="5">
    <source>
        <dbReference type="ARBA" id="ARBA00023014"/>
    </source>
</evidence>
<keyword evidence="15" id="KW-1185">Reference proteome</keyword>
<evidence type="ECO:0000256" key="6">
    <source>
        <dbReference type="ARBA" id="ARBA00030119"/>
    </source>
</evidence>
<evidence type="ECO:0000256" key="2">
    <source>
        <dbReference type="ARBA" id="ARBA00022723"/>
    </source>
</evidence>
<dbReference type="EC" id="1.3.1.1" evidence="12"/>
<comment type="subunit">
    <text evidence="11">Heterotetramer of 2 PreA and 2 PreT subunits.</text>
</comment>
<feature type="domain" description="4Fe-4S ferredoxin-type" evidence="13">
    <location>
        <begin position="336"/>
        <end position="365"/>
    </location>
</feature>
<dbReference type="InterPro" id="IPR013785">
    <property type="entry name" value="Aldolase_TIM"/>
</dbReference>
<evidence type="ECO:0000256" key="11">
    <source>
        <dbReference type="ARBA" id="ARBA00049714"/>
    </source>
</evidence>
<keyword evidence="5" id="KW-0411">Iron-sulfur</keyword>
<dbReference type="FunFam" id="3.20.20.70:FF:000027">
    <property type="entry name" value="Dihydropyrimidine dehydrogenase [NADP(+)]"/>
    <property type="match status" value="1"/>
</dbReference>
<dbReference type="InterPro" id="IPR017896">
    <property type="entry name" value="4Fe4S_Fe-S-bd"/>
</dbReference>
<dbReference type="GO" id="GO:0005737">
    <property type="term" value="C:cytoplasm"/>
    <property type="evidence" value="ECO:0007669"/>
    <property type="project" value="InterPro"/>
</dbReference>
<dbReference type="Proteomes" id="UP000569951">
    <property type="component" value="Unassembled WGS sequence"/>
</dbReference>
<keyword evidence="2" id="KW-0479">Metal-binding</keyword>
<evidence type="ECO:0000256" key="3">
    <source>
        <dbReference type="ARBA" id="ARBA00023002"/>
    </source>
</evidence>
<dbReference type="PROSITE" id="PS00198">
    <property type="entry name" value="4FE4S_FER_1"/>
    <property type="match status" value="1"/>
</dbReference>
<gene>
    <name evidence="14" type="ORF">HNR42_000206</name>
</gene>
<evidence type="ECO:0000256" key="1">
    <source>
        <dbReference type="ARBA" id="ARBA00010804"/>
    </source>
</evidence>
<evidence type="ECO:0000256" key="10">
    <source>
        <dbReference type="ARBA" id="ARBA00049578"/>
    </source>
</evidence>
<dbReference type="Gene3D" id="3.20.20.70">
    <property type="entry name" value="Aldolase class I"/>
    <property type="match status" value="1"/>
</dbReference>
<dbReference type="AlphaFoldDB" id="A0A841HVV1"/>
<protein>
    <recommendedName>
        <fullName evidence="12">dihydrouracil dehydrogenase (NAD(+))</fullName>
        <ecNumber evidence="12">1.3.1.1</ecNumber>
    </recommendedName>
    <alternativeName>
        <fullName evidence="7">Dihydrothymine dehydrogenase</fullName>
    </alternativeName>
    <alternativeName>
        <fullName evidence="6">Dihydrouracil dehydrogenase</fullName>
    </alternativeName>
</protein>
<dbReference type="RefSeq" id="WP_183983593.1">
    <property type="nucleotide sequence ID" value="NZ_JACHHG010000001.1"/>
</dbReference>
<evidence type="ECO:0000256" key="4">
    <source>
        <dbReference type="ARBA" id="ARBA00023004"/>
    </source>
</evidence>
<dbReference type="EMBL" id="JACHHG010000001">
    <property type="protein sequence ID" value="MBB6096794.1"/>
    <property type="molecule type" value="Genomic_DNA"/>
</dbReference>
<keyword evidence="3 14" id="KW-0560">Oxidoreductase</keyword>
<evidence type="ECO:0000313" key="14">
    <source>
        <dbReference type="EMBL" id="MBB6096794.1"/>
    </source>
</evidence>
<dbReference type="PANTHER" id="PTHR43073:SF2">
    <property type="entry name" value="DIHYDROPYRIMIDINE DEHYDROGENASE [NADP(+)]"/>
    <property type="match status" value="1"/>
</dbReference>
<comment type="caution">
    <text evidence="14">The sequence shown here is derived from an EMBL/GenBank/DDBJ whole genome shotgun (WGS) entry which is preliminary data.</text>
</comment>
<name>A0A841HVV1_9DEIO</name>
<dbReference type="PANTHER" id="PTHR43073">
    <property type="entry name" value="DIHYDROPYRIMIDINE DEHYDROGENASE [NADP(+)]"/>
    <property type="match status" value="1"/>
</dbReference>
<dbReference type="Gene3D" id="3.30.70.20">
    <property type="match status" value="1"/>
</dbReference>
<sequence length="459" mass="49576">MSDLRVNFAGIRAPNPFWLASAPPTNSGYQVNKAFEAGWGGAVWKTIGAPVLNISNRYGGLSVAGQRLVAINNVELISDRPLEVNLREIAEVKRLWPDRALIVSAMVEADPRAWRDIILMIEDTGADGIELNYGCPQGMSERGMGAAVGQIPESCEMNTAWVTSVARIPVIVKLTPNVTHITVPARAALRGGAQALSLINTINSIMSVDLDTLMITPSIGGRGTHGGYAGPAVKPIALNMLTELCQDEVVRASRVPISGMGGITTWRDAAEFLLLGASSLQVCTAAMHYGYRIVEDLIDGLSNWMDDHGFATLDDVIGRSLPQVSTFGDLDLSYRAVARIDPERCIRCNLCYAACNDTAHQCIDLYSPEGLRVQPGFDVRANGRAVADTRPTPQVREDDCVGCALCANVCPVDGCIEMVPVPSGRQSVTWNELTAAQPEVGSDWDAMQRYRAENRIDIH</sequence>
<dbReference type="Pfam" id="PF14697">
    <property type="entry name" value="Fer4_21"/>
    <property type="match status" value="1"/>
</dbReference>
<comment type="catalytic activity">
    <reaction evidence="9">
        <text>5,6-dihydrouracil + NAD(+) = uracil + NADH + H(+)</text>
        <dbReference type="Rhea" id="RHEA:20189"/>
        <dbReference type="ChEBI" id="CHEBI:15378"/>
        <dbReference type="ChEBI" id="CHEBI:15901"/>
        <dbReference type="ChEBI" id="CHEBI:17568"/>
        <dbReference type="ChEBI" id="CHEBI:57540"/>
        <dbReference type="ChEBI" id="CHEBI:57945"/>
        <dbReference type="EC" id="1.3.1.1"/>
    </reaction>
</comment>
<evidence type="ECO:0000256" key="12">
    <source>
        <dbReference type="ARBA" id="ARBA00049728"/>
    </source>
</evidence>
<dbReference type="CDD" id="cd02940">
    <property type="entry name" value="DHPD_FMN"/>
    <property type="match status" value="1"/>
</dbReference>
<dbReference type="SUPFAM" id="SSF54862">
    <property type="entry name" value="4Fe-4S ferredoxins"/>
    <property type="match status" value="1"/>
</dbReference>
<reference evidence="14 15" key="1">
    <citation type="submission" date="2020-08" db="EMBL/GenBank/DDBJ databases">
        <title>Genomic Encyclopedia of Type Strains, Phase IV (KMG-IV): sequencing the most valuable type-strain genomes for metagenomic binning, comparative biology and taxonomic classification.</title>
        <authorList>
            <person name="Goeker M."/>
        </authorList>
    </citation>
    <scope>NUCLEOTIDE SEQUENCE [LARGE SCALE GENOMIC DNA]</scope>
    <source>
        <strain evidence="14 15">DSM 21458</strain>
    </source>
</reference>
<organism evidence="14 15">
    <name type="scientific">Deinobacterium chartae</name>
    <dbReference type="NCBI Taxonomy" id="521158"/>
    <lineage>
        <taxon>Bacteria</taxon>
        <taxon>Thermotogati</taxon>
        <taxon>Deinococcota</taxon>
        <taxon>Deinococci</taxon>
        <taxon>Deinococcales</taxon>
        <taxon>Deinococcaceae</taxon>
        <taxon>Deinobacterium</taxon>
    </lineage>
</organism>
<proteinExistence type="inferred from homology"/>